<name>A0A7R9H6D1_TIMCR</name>
<evidence type="ECO:0000313" key="2">
    <source>
        <dbReference type="EMBL" id="CAD7407735.1"/>
    </source>
</evidence>
<feature type="compositionally biased region" description="Acidic residues" evidence="1">
    <location>
        <begin position="190"/>
        <end position="204"/>
    </location>
</feature>
<evidence type="ECO:0000256" key="1">
    <source>
        <dbReference type="SAM" id="MobiDB-lite"/>
    </source>
</evidence>
<organism evidence="2">
    <name type="scientific">Timema cristinae</name>
    <name type="common">Walking stick</name>
    <dbReference type="NCBI Taxonomy" id="61476"/>
    <lineage>
        <taxon>Eukaryota</taxon>
        <taxon>Metazoa</taxon>
        <taxon>Ecdysozoa</taxon>
        <taxon>Arthropoda</taxon>
        <taxon>Hexapoda</taxon>
        <taxon>Insecta</taxon>
        <taxon>Pterygota</taxon>
        <taxon>Neoptera</taxon>
        <taxon>Polyneoptera</taxon>
        <taxon>Phasmatodea</taxon>
        <taxon>Timematodea</taxon>
        <taxon>Timematoidea</taxon>
        <taxon>Timematidae</taxon>
        <taxon>Timema</taxon>
    </lineage>
</organism>
<dbReference type="AlphaFoldDB" id="A0A7R9H6D1"/>
<proteinExistence type="predicted"/>
<feature type="compositionally biased region" description="Basic and acidic residues" evidence="1">
    <location>
        <begin position="100"/>
        <end position="109"/>
    </location>
</feature>
<protein>
    <recommendedName>
        <fullName evidence="3">ZAD domain-containing protein</fullName>
    </recommendedName>
</protein>
<feature type="region of interest" description="Disordered" evidence="1">
    <location>
        <begin position="100"/>
        <end position="138"/>
    </location>
</feature>
<dbReference type="SUPFAM" id="SSF57716">
    <property type="entry name" value="Glucocorticoid receptor-like (DNA-binding domain)"/>
    <property type="match status" value="1"/>
</dbReference>
<dbReference type="EMBL" id="OC320303">
    <property type="protein sequence ID" value="CAD7407735.1"/>
    <property type="molecule type" value="Genomic_DNA"/>
</dbReference>
<gene>
    <name evidence="2" type="ORF">TCEB3V08_LOCUS9168</name>
</gene>
<sequence length="260" mass="29644">MLEGNGKKSYSAITGLKLCGEENDSGVFLYTNEELEPDLSVLVNKYLPCKIQDDGKLPRTICPGCNIQLQATVQFFDLLVEGQKKIREMWKNQVELKRRLEKDRQRSEHTGISLLVTTETPVNADGEQDGEEETTEKRIVIQILEDGTLYAPDHKMTLQMEGLEKPRRKRGRPPKRPPDPEEDKAKELEEPLENQPEEEMEEDADGRKRRRIKVPQRPTASQKELESLGIKPGTSGYEASKSDHYITKAVGYQLLTYFVA</sequence>
<feature type="region of interest" description="Disordered" evidence="1">
    <location>
        <begin position="159"/>
        <end position="243"/>
    </location>
</feature>
<feature type="compositionally biased region" description="Basic and acidic residues" evidence="1">
    <location>
        <begin position="176"/>
        <end position="189"/>
    </location>
</feature>
<evidence type="ECO:0008006" key="3">
    <source>
        <dbReference type="Google" id="ProtNLM"/>
    </source>
</evidence>
<dbReference type="Gene3D" id="3.40.1800.20">
    <property type="match status" value="1"/>
</dbReference>
<feature type="compositionally biased region" description="Basic residues" evidence="1">
    <location>
        <begin position="166"/>
        <end position="175"/>
    </location>
</feature>
<reference evidence="2" key="1">
    <citation type="submission" date="2020-11" db="EMBL/GenBank/DDBJ databases">
        <authorList>
            <person name="Tran Van P."/>
        </authorList>
    </citation>
    <scope>NUCLEOTIDE SEQUENCE</scope>
</reference>
<accession>A0A7R9H6D1</accession>